<dbReference type="OrthoDB" id="5470981at2"/>
<dbReference type="Proteomes" id="UP000005496">
    <property type="component" value="Unassembled WGS sequence"/>
</dbReference>
<protein>
    <submittedName>
        <fullName evidence="1">Lipoprotein</fullName>
    </submittedName>
</protein>
<comment type="caution">
    <text evidence="1">The sequence shown here is derived from an EMBL/GenBank/DDBJ whole genome shotgun (WGS) entry which is preliminary data.</text>
</comment>
<name>D6SK88_9BACT</name>
<keyword evidence="2" id="KW-1185">Reference proteome</keyword>
<dbReference type="RefSeq" id="WP_008869410.1">
    <property type="nucleotide sequence ID" value="NZ_ACJN02000001.1"/>
</dbReference>
<keyword evidence="1" id="KW-0449">Lipoprotein</keyword>
<proteinExistence type="predicted"/>
<organism evidence="1 2">
    <name type="scientific">Desulfonatronospira thiodismutans ASO3-1</name>
    <dbReference type="NCBI Taxonomy" id="555779"/>
    <lineage>
        <taxon>Bacteria</taxon>
        <taxon>Pseudomonadati</taxon>
        <taxon>Thermodesulfobacteriota</taxon>
        <taxon>Desulfovibrionia</taxon>
        <taxon>Desulfovibrionales</taxon>
        <taxon>Desulfonatronovibrionaceae</taxon>
        <taxon>Desulfonatronospira</taxon>
    </lineage>
</organism>
<dbReference type="PROSITE" id="PS51257">
    <property type="entry name" value="PROKAR_LIPOPROTEIN"/>
    <property type="match status" value="1"/>
</dbReference>
<sequence length="139" mass="15582">MKKYIYWGLVVLLVLGAGCGKKVWPEPEADDERFEIKIEQARLEGECLHIQARLKGNYQNLAGVILEVEESVVPCPGCPFMATFSEVLPPGAQEVHMEGDLLQVSLCGFDPEKYNRVRLTGVNVYRDLGDVHSSVKELY</sequence>
<evidence type="ECO:0000313" key="1">
    <source>
        <dbReference type="EMBL" id="EFI36291.1"/>
    </source>
</evidence>
<reference evidence="1" key="1">
    <citation type="submission" date="2010-05" db="EMBL/GenBank/DDBJ databases">
        <title>The draft genome of Desulfonatronospira thiodismutans ASO3-1.</title>
        <authorList>
            <consortium name="US DOE Joint Genome Institute (JGI-PGF)"/>
            <person name="Lucas S."/>
            <person name="Copeland A."/>
            <person name="Lapidus A."/>
            <person name="Cheng J.-F."/>
            <person name="Bruce D."/>
            <person name="Goodwin L."/>
            <person name="Pitluck S."/>
            <person name="Chertkov O."/>
            <person name="Brettin T."/>
            <person name="Detter J.C."/>
            <person name="Han C."/>
            <person name="Land M.L."/>
            <person name="Hauser L."/>
            <person name="Kyrpides N."/>
            <person name="Mikhailova N."/>
            <person name="Muyzer G."/>
            <person name="Woyke T."/>
        </authorList>
    </citation>
    <scope>NUCLEOTIDE SEQUENCE [LARGE SCALE GENOMIC DNA]</scope>
    <source>
        <strain evidence="1">ASO3-1</strain>
    </source>
</reference>
<dbReference type="eggNOG" id="ENOG502ZWFA">
    <property type="taxonomic scope" value="Bacteria"/>
</dbReference>
<accession>D6SK88</accession>
<dbReference type="EMBL" id="ACJN02000001">
    <property type="protein sequence ID" value="EFI36291.1"/>
    <property type="molecule type" value="Genomic_DNA"/>
</dbReference>
<dbReference type="AlphaFoldDB" id="D6SK88"/>
<evidence type="ECO:0000313" key="2">
    <source>
        <dbReference type="Proteomes" id="UP000005496"/>
    </source>
</evidence>
<gene>
    <name evidence="1" type="ORF">Dthio_PD3754</name>
</gene>